<keyword evidence="4" id="KW-1185">Reference proteome</keyword>
<feature type="signal peptide" evidence="2">
    <location>
        <begin position="1"/>
        <end position="22"/>
    </location>
</feature>
<feature type="compositionally biased region" description="Low complexity" evidence="1">
    <location>
        <begin position="36"/>
        <end position="45"/>
    </location>
</feature>
<dbReference type="EMBL" id="CP030032">
    <property type="protein sequence ID" value="AWV89848.1"/>
    <property type="molecule type" value="Genomic_DNA"/>
</dbReference>
<gene>
    <name evidence="3" type="ORF">DN745_11055</name>
</gene>
<reference evidence="3 4" key="1">
    <citation type="submission" date="2018-06" db="EMBL/GenBank/DDBJ databases">
        <title>Lujinxingia sediminis gen. nov. sp. nov., a new facultative anaerobic member of the class Deltaproteobacteria, and proposal of Lujinxingaceae fam. nov.</title>
        <authorList>
            <person name="Guo L.-Y."/>
            <person name="Li C.-M."/>
            <person name="Wang S."/>
            <person name="Du Z.-J."/>
        </authorList>
    </citation>
    <scope>NUCLEOTIDE SEQUENCE [LARGE SCALE GENOMIC DNA]</scope>
    <source>
        <strain evidence="3 4">FA350</strain>
    </source>
</reference>
<sequence length="263" mass="27118">MRSLRPFLFLAVMALFAQPLTACSDDDDSKADISDDAGSTDADATGGDDADTQSDDADGAGGEDVTEDVGADASDGGDDVDTTEEADGADAVEPGLPQTCEGACAETALTLEYAGETGVLTRAAFGLTAPNATESGEWEVYLEAWEGGFEGCPTESSPSPDWTFIIGGFGLVEDTSTLTKADDGVFLTLSDYDGKFLGQVPFASAGVVAITPVASKIDTELVLQGQQDEDGFLALDISAVFDGQGETSGQIYAKHCVSMDLLQ</sequence>
<keyword evidence="2" id="KW-0732">Signal</keyword>
<feature type="region of interest" description="Disordered" evidence="1">
    <location>
        <begin position="23"/>
        <end position="98"/>
    </location>
</feature>
<feature type="compositionally biased region" description="Acidic residues" evidence="1">
    <location>
        <begin position="64"/>
        <end position="90"/>
    </location>
</feature>
<feature type="chain" id="PRO_5043613141" evidence="2">
    <location>
        <begin position="23"/>
        <end position="263"/>
    </location>
</feature>
<proteinExistence type="predicted"/>
<evidence type="ECO:0000256" key="2">
    <source>
        <dbReference type="SAM" id="SignalP"/>
    </source>
</evidence>
<protein>
    <submittedName>
        <fullName evidence="3">Uncharacterized protein</fullName>
    </submittedName>
</protein>
<feature type="compositionally biased region" description="Acidic residues" evidence="1">
    <location>
        <begin position="46"/>
        <end position="58"/>
    </location>
</feature>
<accession>A0A2Z4FME7</accession>
<dbReference type="KEGG" id="bsed:DN745_11055"/>
<evidence type="ECO:0000313" key="3">
    <source>
        <dbReference type="EMBL" id="AWV89848.1"/>
    </source>
</evidence>
<dbReference type="AlphaFoldDB" id="A0A2Z4FME7"/>
<dbReference type="RefSeq" id="WP_111334820.1">
    <property type="nucleotide sequence ID" value="NZ_CP030032.1"/>
</dbReference>
<organism evidence="3 4">
    <name type="scientific">Bradymonas sediminis</name>
    <dbReference type="NCBI Taxonomy" id="1548548"/>
    <lineage>
        <taxon>Bacteria</taxon>
        <taxon>Deltaproteobacteria</taxon>
        <taxon>Bradymonadales</taxon>
        <taxon>Bradymonadaceae</taxon>
        <taxon>Bradymonas</taxon>
    </lineage>
</organism>
<evidence type="ECO:0000313" key="4">
    <source>
        <dbReference type="Proteomes" id="UP000249799"/>
    </source>
</evidence>
<evidence type="ECO:0000256" key="1">
    <source>
        <dbReference type="SAM" id="MobiDB-lite"/>
    </source>
</evidence>
<dbReference type="OrthoDB" id="5526241at2"/>
<name>A0A2Z4FME7_9DELT</name>
<dbReference type="Proteomes" id="UP000249799">
    <property type="component" value="Chromosome"/>
</dbReference>